<sequence length="659" mass="74524">MNQTRRISPFHLPKATEPVHNRMLLYLGRALILLFTGLFLPSMAQVQPDTLKPGQKNNSVNRKGSAGITDSAAYHSRARQISRSRDFYGRLDKRSDTSYFLKNLYPLLFRKPPSGPSEAIINLPSNLPFAGEKGKIIRHISIRKYPAFGPSLFDSLQDKQTRVQQILNKTHFYTRDAVIRRYLMVEEGDALDPVRLADNERVVRDAAVFQDARFLVYATPGNDSVDIVLLVKDVFPFGFDLKVNEPERSRLRFYNRNFLGLGHQPEQWLDIDLKGSPAVILSQGAYRVRNIRSSFTDAYAYWQSTARRKGIGIELSRPFITPETRFGGGLKTEKFNTPYPLNNEEYIKSAGYSLIDVWSGYASIIERPAGAKAERLQAAVTGRYYDLRYSGLPPMVDSGTVRLHSVQRLSGEICLIRSGFYLNNMIYGFGRTEDIPTGYHAGLILGYENSVLAKAPYAALRFSSGTKLNGAGYLFSSFYLGGYRDKDNFSDGLANISINYISGLVKAGTYRFRHFVTADILSGISRTSPLTLSLNRNDITDTYRKYELTGLHRATFRYEIVAFTPWYLLGFRFAGYASGELGMIAPDMKHLLKQAVYPAIGAGIRIRNENLVFSTFQISLVWHPRPINGSRGWIFELEEPDQAGFNRFGISPPDFMEFR</sequence>
<evidence type="ECO:0000313" key="2">
    <source>
        <dbReference type="EMBL" id="GAP44282.1"/>
    </source>
</evidence>
<dbReference type="Gene3D" id="3.10.20.310">
    <property type="entry name" value="membrane protein fhac"/>
    <property type="match status" value="1"/>
</dbReference>
<dbReference type="OrthoDB" id="1110633at2"/>
<evidence type="ECO:0000256" key="1">
    <source>
        <dbReference type="SAM" id="MobiDB-lite"/>
    </source>
</evidence>
<proteinExistence type="predicted"/>
<gene>
    <name evidence="2" type="ORF">TBC1_1283</name>
</gene>
<dbReference type="PATRIC" id="fig|1678841.3.peg.2750"/>
<dbReference type="Proteomes" id="UP000053091">
    <property type="component" value="Unassembled WGS sequence"/>
</dbReference>
<keyword evidence="3" id="KW-1185">Reference proteome</keyword>
<dbReference type="AlphaFoldDB" id="A0A0S7BTU7"/>
<reference evidence="2" key="1">
    <citation type="journal article" date="2015" name="Genome Announc.">
        <title>Draft Genome Sequence of Bacteroidales Strain TBC1, a Novel Isolate from a Methanogenic Wastewater Treatment System.</title>
        <authorList>
            <person name="Tourlousse D.M."/>
            <person name="Matsuura N."/>
            <person name="Sun L."/>
            <person name="Toyonaga M."/>
            <person name="Kuroda K."/>
            <person name="Ohashi A."/>
            <person name="Cruz R."/>
            <person name="Yamaguchi T."/>
            <person name="Sekiguchi Y."/>
        </authorList>
    </citation>
    <scope>NUCLEOTIDE SEQUENCE [LARGE SCALE GENOMIC DNA]</scope>
    <source>
        <strain evidence="2">TBC1</strain>
    </source>
</reference>
<organism evidence="2">
    <name type="scientific">Lentimicrobium saccharophilum</name>
    <dbReference type="NCBI Taxonomy" id="1678841"/>
    <lineage>
        <taxon>Bacteria</taxon>
        <taxon>Pseudomonadati</taxon>
        <taxon>Bacteroidota</taxon>
        <taxon>Bacteroidia</taxon>
        <taxon>Bacteroidales</taxon>
        <taxon>Lentimicrobiaceae</taxon>
        <taxon>Lentimicrobium</taxon>
    </lineage>
</organism>
<dbReference type="STRING" id="1678841.TBC1_1283"/>
<protein>
    <recommendedName>
        <fullName evidence="4">Bacterial surface antigen (D15) domain-containing protein</fullName>
    </recommendedName>
</protein>
<feature type="region of interest" description="Disordered" evidence="1">
    <location>
        <begin position="49"/>
        <end position="69"/>
    </location>
</feature>
<evidence type="ECO:0000313" key="3">
    <source>
        <dbReference type="Proteomes" id="UP000053091"/>
    </source>
</evidence>
<accession>A0A0S7BTU7</accession>
<dbReference type="RefSeq" id="WP_062043307.1">
    <property type="nucleotide sequence ID" value="NZ_DF968183.1"/>
</dbReference>
<evidence type="ECO:0008006" key="4">
    <source>
        <dbReference type="Google" id="ProtNLM"/>
    </source>
</evidence>
<name>A0A0S7BTU7_9BACT</name>
<dbReference type="EMBL" id="DF968183">
    <property type="protein sequence ID" value="GAP44282.1"/>
    <property type="molecule type" value="Genomic_DNA"/>
</dbReference>